<evidence type="ECO:0000313" key="3">
    <source>
        <dbReference type="Proteomes" id="UP000295636"/>
    </source>
</evidence>
<dbReference type="Pfam" id="PF01261">
    <property type="entry name" value="AP_endonuc_2"/>
    <property type="match status" value="1"/>
</dbReference>
<protein>
    <submittedName>
        <fullName evidence="2">Sugar phosphate isomerase/epimerase</fullName>
    </submittedName>
</protein>
<keyword evidence="3" id="KW-1185">Reference proteome</keyword>
<dbReference type="InterPro" id="IPR050312">
    <property type="entry name" value="IolE/XylAMocC-like"/>
</dbReference>
<dbReference type="PANTHER" id="PTHR12110:SF53">
    <property type="entry name" value="BLR5974 PROTEIN"/>
    <property type="match status" value="1"/>
</dbReference>
<feature type="domain" description="Xylose isomerase-like TIM barrel" evidence="1">
    <location>
        <begin position="70"/>
        <end position="312"/>
    </location>
</feature>
<dbReference type="InterPro" id="IPR013022">
    <property type="entry name" value="Xyl_isomerase-like_TIM-brl"/>
</dbReference>
<name>A0A4R5KHZ9_9BACL</name>
<evidence type="ECO:0000313" key="2">
    <source>
        <dbReference type="EMBL" id="TDF95063.1"/>
    </source>
</evidence>
<dbReference type="PANTHER" id="PTHR12110">
    <property type="entry name" value="HYDROXYPYRUVATE ISOMERASE"/>
    <property type="match status" value="1"/>
</dbReference>
<dbReference type="GO" id="GO:0016853">
    <property type="term" value="F:isomerase activity"/>
    <property type="evidence" value="ECO:0007669"/>
    <property type="project" value="UniProtKB-KW"/>
</dbReference>
<dbReference type="EMBL" id="SMRT01000011">
    <property type="protein sequence ID" value="TDF95063.1"/>
    <property type="molecule type" value="Genomic_DNA"/>
</dbReference>
<keyword evidence="2" id="KW-0413">Isomerase</keyword>
<reference evidence="2 3" key="1">
    <citation type="submission" date="2019-03" db="EMBL/GenBank/DDBJ databases">
        <title>This is whole genome sequence of Paenibacillus sp MS74 strain.</title>
        <authorList>
            <person name="Trinh H.N."/>
        </authorList>
    </citation>
    <scope>NUCLEOTIDE SEQUENCE [LARGE SCALE GENOMIC DNA]</scope>
    <source>
        <strain evidence="2 3">MS74</strain>
    </source>
</reference>
<dbReference type="AlphaFoldDB" id="A0A4R5KHZ9"/>
<organism evidence="2 3">
    <name type="scientific">Paenibacillus piri</name>
    <dbReference type="NCBI Taxonomy" id="2547395"/>
    <lineage>
        <taxon>Bacteria</taxon>
        <taxon>Bacillati</taxon>
        <taxon>Bacillota</taxon>
        <taxon>Bacilli</taxon>
        <taxon>Bacillales</taxon>
        <taxon>Paenibacillaceae</taxon>
        <taxon>Paenibacillus</taxon>
    </lineage>
</organism>
<dbReference type="InterPro" id="IPR036237">
    <property type="entry name" value="Xyl_isomerase-like_sf"/>
</dbReference>
<gene>
    <name evidence="2" type="ORF">E1757_21225</name>
</gene>
<dbReference type="OrthoDB" id="127797at2"/>
<comment type="caution">
    <text evidence="2">The sequence shown here is derived from an EMBL/GenBank/DDBJ whole genome shotgun (WGS) entry which is preliminary data.</text>
</comment>
<sequence>MDMSLDQNREERRIYEQVPTSHYLKDIRKDTYYTGDFKLGLNFYSFSHNLASWVKGNTDGAPPIDTMGVIRFAKEAGFDAVDITAYYIPGYDNFTMPTKPDEEIYAYARDVKKLCEQLGIAISGTGVKNDFADPNDERRALDVKRVKYWIDVAAEMGAPVMRVFNGDVPKDIQDSDWETIAKTRIVPALRECAEYGAKKGVVVGMQNHGDMVCTADQVIKILKWVDHPNIGLINDTGFFKTFRSRTGEGYSWYDDIEAVLPYTVNFQVKKKPAGANTEIPIDLEELFTRIRYSDYRGYIPLETLWVNGDANHPKDLAEPPFDQVRDFLNKMKAASESTKLQKN</sequence>
<dbReference type="Proteomes" id="UP000295636">
    <property type="component" value="Unassembled WGS sequence"/>
</dbReference>
<proteinExistence type="predicted"/>
<evidence type="ECO:0000259" key="1">
    <source>
        <dbReference type="Pfam" id="PF01261"/>
    </source>
</evidence>
<accession>A0A4R5KHZ9</accession>
<dbReference type="SUPFAM" id="SSF51658">
    <property type="entry name" value="Xylose isomerase-like"/>
    <property type="match status" value="1"/>
</dbReference>
<dbReference type="Gene3D" id="3.20.20.150">
    <property type="entry name" value="Divalent-metal-dependent TIM barrel enzymes"/>
    <property type="match status" value="1"/>
</dbReference>